<sequence>MIGRLHHIGIAVPDIAAASALYRTRLGADIGEPKDLPEHGVTVAFIEAGSASLELLSPLGPDSTLHRFLERHPQGGQHHLCFEVPDIEAAMARLKADGATVLGDGAPRLGAHGLPVIFMHPKDFAGTLVELQQASLEPQS</sequence>
<reference evidence="4" key="1">
    <citation type="journal article" date="2014" name="Int. J. Syst. Evol. Microbiol.">
        <title>Complete genome sequence of Corynebacterium casei LMG S-19264T (=DSM 44701T), isolated from a smear-ripened cheese.</title>
        <authorList>
            <consortium name="US DOE Joint Genome Institute (JGI-PGF)"/>
            <person name="Walter F."/>
            <person name="Albersmeier A."/>
            <person name="Kalinowski J."/>
            <person name="Ruckert C."/>
        </authorList>
    </citation>
    <scope>NUCLEOTIDE SEQUENCE</scope>
    <source>
        <strain evidence="4">KCTC 32437</strain>
    </source>
</reference>
<dbReference type="InterPro" id="IPR017515">
    <property type="entry name" value="MeMalonyl-CoA_epimerase"/>
</dbReference>
<dbReference type="PROSITE" id="PS51819">
    <property type="entry name" value="VOC"/>
    <property type="match status" value="1"/>
</dbReference>
<accession>A0A918VT55</accession>
<dbReference type="NCBIfam" id="TIGR03081">
    <property type="entry name" value="metmalonyl_epim"/>
    <property type="match status" value="1"/>
</dbReference>
<dbReference type="Gene3D" id="3.10.180.10">
    <property type="entry name" value="2,3-Dihydroxybiphenyl 1,2-Dioxygenase, domain 1"/>
    <property type="match status" value="1"/>
</dbReference>
<dbReference type="GO" id="GO:0004493">
    <property type="term" value="F:methylmalonyl-CoA epimerase activity"/>
    <property type="evidence" value="ECO:0007669"/>
    <property type="project" value="TreeGrafter"/>
</dbReference>
<dbReference type="Proteomes" id="UP000646579">
    <property type="component" value="Unassembled WGS sequence"/>
</dbReference>
<keyword evidence="5" id="KW-1185">Reference proteome</keyword>
<dbReference type="PANTHER" id="PTHR43048:SF3">
    <property type="entry name" value="METHYLMALONYL-COA EPIMERASE, MITOCHONDRIAL"/>
    <property type="match status" value="1"/>
</dbReference>
<dbReference type="GO" id="GO:0046491">
    <property type="term" value="P:L-methylmalonyl-CoA metabolic process"/>
    <property type="evidence" value="ECO:0007669"/>
    <property type="project" value="TreeGrafter"/>
</dbReference>
<comment type="caution">
    <text evidence="4">The sequence shown here is derived from an EMBL/GenBank/DDBJ whole genome shotgun (WGS) entry which is preliminary data.</text>
</comment>
<feature type="domain" description="VOC" evidence="3">
    <location>
        <begin position="4"/>
        <end position="134"/>
    </location>
</feature>
<evidence type="ECO:0000256" key="2">
    <source>
        <dbReference type="ARBA" id="ARBA00022723"/>
    </source>
</evidence>
<dbReference type="InterPro" id="IPR051785">
    <property type="entry name" value="MMCE/EMCE_epimerase"/>
</dbReference>
<evidence type="ECO:0000313" key="4">
    <source>
        <dbReference type="EMBL" id="GHA20727.1"/>
    </source>
</evidence>
<dbReference type="InterPro" id="IPR037523">
    <property type="entry name" value="VOC_core"/>
</dbReference>
<comment type="similarity">
    <text evidence="1">Belongs to the methylmalonyl-CoA epimerase family.</text>
</comment>
<dbReference type="PANTHER" id="PTHR43048">
    <property type="entry name" value="METHYLMALONYL-COA EPIMERASE"/>
    <property type="match status" value="1"/>
</dbReference>
<organism evidence="4 5">
    <name type="scientific">Devosia pacifica</name>
    <dbReference type="NCBI Taxonomy" id="1335967"/>
    <lineage>
        <taxon>Bacteria</taxon>
        <taxon>Pseudomonadati</taxon>
        <taxon>Pseudomonadota</taxon>
        <taxon>Alphaproteobacteria</taxon>
        <taxon>Hyphomicrobiales</taxon>
        <taxon>Devosiaceae</taxon>
        <taxon>Devosia</taxon>
    </lineage>
</organism>
<dbReference type="SUPFAM" id="SSF54593">
    <property type="entry name" value="Glyoxalase/Bleomycin resistance protein/Dihydroxybiphenyl dioxygenase"/>
    <property type="match status" value="1"/>
</dbReference>
<dbReference type="Pfam" id="PF13669">
    <property type="entry name" value="Glyoxalase_4"/>
    <property type="match status" value="1"/>
</dbReference>
<reference evidence="4" key="2">
    <citation type="submission" date="2020-09" db="EMBL/GenBank/DDBJ databases">
        <authorList>
            <person name="Sun Q."/>
            <person name="Kim S."/>
        </authorList>
    </citation>
    <scope>NUCLEOTIDE SEQUENCE</scope>
    <source>
        <strain evidence="4">KCTC 32437</strain>
    </source>
</reference>
<dbReference type="InterPro" id="IPR029068">
    <property type="entry name" value="Glyas_Bleomycin-R_OHBP_Dase"/>
</dbReference>
<evidence type="ECO:0000313" key="5">
    <source>
        <dbReference type="Proteomes" id="UP000646579"/>
    </source>
</evidence>
<gene>
    <name evidence="4" type="ORF">GCM10007989_14820</name>
</gene>
<dbReference type="AlphaFoldDB" id="A0A918VT55"/>
<proteinExistence type="inferred from homology"/>
<name>A0A918VT55_9HYPH</name>
<dbReference type="CDD" id="cd07249">
    <property type="entry name" value="MMCE"/>
    <property type="match status" value="1"/>
</dbReference>
<keyword evidence="2" id="KW-0479">Metal-binding</keyword>
<evidence type="ECO:0000259" key="3">
    <source>
        <dbReference type="PROSITE" id="PS51819"/>
    </source>
</evidence>
<dbReference type="EMBL" id="BMZE01000002">
    <property type="protein sequence ID" value="GHA20727.1"/>
    <property type="molecule type" value="Genomic_DNA"/>
</dbReference>
<dbReference type="GO" id="GO:0046872">
    <property type="term" value="F:metal ion binding"/>
    <property type="evidence" value="ECO:0007669"/>
    <property type="project" value="UniProtKB-KW"/>
</dbReference>
<evidence type="ECO:0000256" key="1">
    <source>
        <dbReference type="ARBA" id="ARBA00009308"/>
    </source>
</evidence>
<protein>
    <submittedName>
        <fullName evidence="4">Methylmalonyl-CoA epimerase</fullName>
    </submittedName>
</protein>
<dbReference type="RefSeq" id="WP_189424870.1">
    <property type="nucleotide sequence ID" value="NZ_BMZE01000002.1"/>
</dbReference>